<name>A0A8S5UHN1_9CAUD</name>
<evidence type="ECO:0000313" key="1">
    <source>
        <dbReference type="EMBL" id="DAF93940.1"/>
    </source>
</evidence>
<dbReference type="InterPro" id="IPR027417">
    <property type="entry name" value="P-loop_NTPase"/>
</dbReference>
<dbReference type="EMBL" id="BK016090">
    <property type="protein sequence ID" value="DAF93965.1"/>
    <property type="molecule type" value="Genomic_DNA"/>
</dbReference>
<dbReference type="SUPFAM" id="SSF52540">
    <property type="entry name" value="P-loop containing nucleoside triphosphate hydrolases"/>
    <property type="match status" value="1"/>
</dbReference>
<proteinExistence type="predicted"/>
<sequence>MLNENGKPRVICGFPGVGKSTLFRQLSAAGVKILDSDSSTFDKANFPQNYIEHIRDALASGYTILCSTHNDVRKALAAEGIPYSIVAPVYEEQKSEYLKRYENRGSPESFVAMMDRNWSKFFHDVWADSGAQLHVGLRPGEVLFDAIASLV</sequence>
<organism evidence="1">
    <name type="scientific">Myoviridae sp. ctu2j3</name>
    <dbReference type="NCBI Taxonomy" id="2825197"/>
    <lineage>
        <taxon>Viruses</taxon>
        <taxon>Duplodnaviria</taxon>
        <taxon>Heunggongvirae</taxon>
        <taxon>Uroviricota</taxon>
        <taxon>Caudoviricetes</taxon>
    </lineage>
</organism>
<accession>A0A8S5UHN1</accession>
<reference evidence="1" key="1">
    <citation type="journal article" date="2021" name="Proc. Natl. Acad. Sci. U.S.A.">
        <title>A Catalog of Tens of Thousands of Viruses from Human Metagenomes Reveals Hidden Associations with Chronic Diseases.</title>
        <authorList>
            <person name="Tisza M.J."/>
            <person name="Buck C.B."/>
        </authorList>
    </citation>
    <scope>NUCLEOTIDE SEQUENCE</scope>
    <source>
        <strain evidence="1">Ctu2j3</strain>
    </source>
</reference>
<protein>
    <submittedName>
        <fullName evidence="1">AAA domain protein</fullName>
    </submittedName>
</protein>
<dbReference type="EMBL" id="BK016090">
    <property type="protein sequence ID" value="DAF93940.1"/>
    <property type="molecule type" value="Genomic_DNA"/>
</dbReference>
<dbReference type="Gene3D" id="3.40.50.300">
    <property type="entry name" value="P-loop containing nucleotide triphosphate hydrolases"/>
    <property type="match status" value="1"/>
</dbReference>